<dbReference type="NCBIfam" id="TIGR01167">
    <property type="entry name" value="LPXTG_anchor"/>
    <property type="match status" value="1"/>
</dbReference>
<proteinExistence type="predicted"/>
<reference evidence="11" key="1">
    <citation type="submission" date="2017-05" db="EMBL/GenBank/DDBJ databases">
        <title>The Genome Sequence of Enterococcus sp. 4G2_DIV0659.</title>
        <authorList>
            <consortium name="The Broad Institute Genomics Platform"/>
            <consortium name="The Broad Institute Genomic Center for Infectious Diseases"/>
            <person name="Earl A."/>
            <person name="Manson A."/>
            <person name="Schwartman J."/>
            <person name="Gilmore M."/>
            <person name="Abouelleil A."/>
            <person name="Cao P."/>
            <person name="Chapman S."/>
            <person name="Cusick C."/>
            <person name="Shea T."/>
            <person name="Young S."/>
            <person name="Neafsey D."/>
            <person name="Nusbaum C."/>
            <person name="Birren B."/>
        </authorList>
    </citation>
    <scope>NUCLEOTIDE SEQUENCE [LARGE SCALE GENOMIC DNA]</scope>
    <source>
        <strain evidence="11">4G2_DIV0659</strain>
    </source>
</reference>
<feature type="transmembrane region" description="Helical" evidence="7">
    <location>
        <begin position="476"/>
        <end position="495"/>
    </location>
</feature>
<evidence type="ECO:0000259" key="10">
    <source>
        <dbReference type="Pfam" id="PF17961"/>
    </source>
</evidence>
<dbReference type="InterPro" id="IPR011252">
    <property type="entry name" value="Fibrogen-bd_dom1"/>
</dbReference>
<keyword evidence="7" id="KW-1133">Transmembrane helix</keyword>
<feature type="domain" description="Collagen binding" evidence="9">
    <location>
        <begin position="171"/>
        <end position="293"/>
    </location>
</feature>
<evidence type="ECO:0000256" key="6">
    <source>
        <dbReference type="SAM" id="MobiDB-lite"/>
    </source>
</evidence>
<evidence type="ECO:0000256" key="3">
    <source>
        <dbReference type="ARBA" id="ARBA00022525"/>
    </source>
</evidence>
<evidence type="ECO:0000256" key="4">
    <source>
        <dbReference type="ARBA" id="ARBA00022729"/>
    </source>
</evidence>
<evidence type="ECO:0000256" key="2">
    <source>
        <dbReference type="ARBA" id="ARBA00022512"/>
    </source>
</evidence>
<evidence type="ECO:0000259" key="8">
    <source>
        <dbReference type="Pfam" id="PF00746"/>
    </source>
</evidence>
<keyword evidence="3" id="KW-0964">Secreted</keyword>
<dbReference type="OrthoDB" id="2176912at2"/>
<keyword evidence="2" id="KW-0134">Cell wall</keyword>
<evidence type="ECO:0000256" key="7">
    <source>
        <dbReference type="SAM" id="Phobius"/>
    </source>
</evidence>
<evidence type="ECO:0000256" key="1">
    <source>
        <dbReference type="ARBA" id="ARBA00004168"/>
    </source>
</evidence>
<accession>A0A242CG64</accession>
<organism evidence="11">
    <name type="scientific">Candidatus Enterococcus mansonii</name>
    <dbReference type="NCBI Taxonomy" id="1834181"/>
    <lineage>
        <taxon>Bacteria</taxon>
        <taxon>Bacillati</taxon>
        <taxon>Bacillota</taxon>
        <taxon>Bacilli</taxon>
        <taxon>Lactobacillales</taxon>
        <taxon>Enterococcaceae</taxon>
        <taxon>Enterococcus</taxon>
    </lineage>
</organism>
<dbReference type="EMBL" id="NGLE01000002">
    <property type="protein sequence ID" value="OTO08772.1"/>
    <property type="molecule type" value="Genomic_DNA"/>
</dbReference>
<dbReference type="InterPro" id="IPR008456">
    <property type="entry name" value="Collagen-bd_dom"/>
</dbReference>
<dbReference type="Pfam" id="PF05737">
    <property type="entry name" value="Collagen_bind"/>
    <property type="match status" value="1"/>
</dbReference>
<name>A0A242CG64_9ENTE</name>
<protein>
    <recommendedName>
        <fullName evidence="12">Gram-positive cocci surface proteins LPxTG domain-containing protein</fullName>
    </recommendedName>
</protein>
<dbReference type="GO" id="GO:0005518">
    <property type="term" value="F:collagen binding"/>
    <property type="evidence" value="ECO:0007669"/>
    <property type="project" value="InterPro"/>
</dbReference>
<dbReference type="Gene3D" id="2.60.40.1280">
    <property type="match status" value="1"/>
</dbReference>
<dbReference type="GO" id="GO:0007155">
    <property type="term" value="P:cell adhesion"/>
    <property type="evidence" value="ECO:0007669"/>
    <property type="project" value="InterPro"/>
</dbReference>
<evidence type="ECO:0000256" key="5">
    <source>
        <dbReference type="ARBA" id="ARBA00023088"/>
    </source>
</evidence>
<dbReference type="STRING" id="1834181.A5880_001772"/>
<dbReference type="AlphaFoldDB" id="A0A242CG64"/>
<sequence>MLKKLSWFLVMVVGILGLVGFGEHSSAAELNNGGFVDSIQFDKTELMDGELTSIHVTFSEKSDTKLKAGDTLTLSLPKELEGLTDSNDAPREIDLNGLGIVRVYKDKVICTFNEKVNQLERVRGEFTFGVRVTNVEENTVKEVPVNLGTSVSVQNIVVKGQTGIYEEVEKPFFYKTGDLLGKSGQIRWFLSANLNKSDLANDIVMKDKSGGGQLLNKDSFTFTIDNYLGQSTLSLEEFQNQGYGTVEFGAENEFVIRLYRSKARLASFTIMYTATITDAGKKQANFTNDCQIDYQILYQKPINEQATHQVKNIFLDGNAIGDENQSIKEAIEQEETIEDESNELEEIAPLDPEEQAKESQEEELNKAKEDQPEVKVDEQEEVIEEETKGLEKIKPIKPEIVEITEIPELETKITGTKVDVQRDNQTKTTLQIDNNIPSNHEVNGQSQKSKLLLSNDKDNTTQSKAQLPKAGSKNSIMLMIAGFVVILLAFAAYTIKRKNM</sequence>
<dbReference type="Pfam" id="PF00746">
    <property type="entry name" value="Gram_pos_anchor"/>
    <property type="match status" value="1"/>
</dbReference>
<dbReference type="InterPro" id="IPR041171">
    <property type="entry name" value="SDR_Ig"/>
</dbReference>
<evidence type="ECO:0008006" key="12">
    <source>
        <dbReference type="Google" id="ProtNLM"/>
    </source>
</evidence>
<feature type="compositionally biased region" description="Basic and acidic residues" evidence="6">
    <location>
        <begin position="354"/>
        <end position="377"/>
    </location>
</feature>
<feature type="region of interest" description="Disordered" evidence="6">
    <location>
        <begin position="336"/>
        <end position="382"/>
    </location>
</feature>
<keyword evidence="7" id="KW-0472">Membrane</keyword>
<evidence type="ECO:0000259" key="9">
    <source>
        <dbReference type="Pfam" id="PF05737"/>
    </source>
</evidence>
<dbReference type="Pfam" id="PF17961">
    <property type="entry name" value="Big_8"/>
    <property type="match status" value="1"/>
</dbReference>
<comment type="caution">
    <text evidence="11">The sequence shown here is derived from an EMBL/GenBank/DDBJ whole genome shotgun (WGS) entry which is preliminary data.</text>
</comment>
<comment type="subcellular location">
    <subcellularLocation>
        <location evidence="1">Secreted</location>
        <location evidence="1">Cell wall</location>
        <topology evidence="1">Peptidoglycan-anchor</topology>
    </subcellularLocation>
</comment>
<evidence type="ECO:0000313" key="11">
    <source>
        <dbReference type="EMBL" id="OTO08772.1"/>
    </source>
</evidence>
<gene>
    <name evidence="11" type="ORF">A5880_001772</name>
</gene>
<keyword evidence="4" id="KW-0732">Signal</keyword>
<keyword evidence="7" id="KW-0812">Transmembrane</keyword>
<keyword evidence="5" id="KW-0572">Peptidoglycan-anchor</keyword>
<dbReference type="SUPFAM" id="SSF49401">
    <property type="entry name" value="Bacterial adhesins"/>
    <property type="match status" value="2"/>
</dbReference>
<feature type="domain" description="Gram-positive cocci surface proteins LPxTG" evidence="8">
    <location>
        <begin position="460"/>
        <end position="499"/>
    </location>
</feature>
<dbReference type="InterPro" id="IPR008966">
    <property type="entry name" value="Adhesion_dom_sf"/>
</dbReference>
<feature type="domain" description="SDR-like Ig" evidence="10">
    <location>
        <begin position="52"/>
        <end position="138"/>
    </location>
</feature>
<feature type="compositionally biased region" description="Acidic residues" evidence="6">
    <location>
        <begin position="336"/>
        <end position="353"/>
    </location>
</feature>
<dbReference type="Gene3D" id="2.60.40.740">
    <property type="match status" value="1"/>
</dbReference>
<dbReference type="InterPro" id="IPR019931">
    <property type="entry name" value="LPXTG_anchor"/>
</dbReference>